<dbReference type="InterPro" id="IPR056798">
    <property type="entry name" value="ADH_Fe_C"/>
</dbReference>
<evidence type="ECO:0000259" key="5">
    <source>
        <dbReference type="Pfam" id="PF25137"/>
    </source>
</evidence>
<dbReference type="GO" id="GO:0046872">
    <property type="term" value="F:metal ion binding"/>
    <property type="evidence" value="ECO:0007669"/>
    <property type="project" value="InterPro"/>
</dbReference>
<dbReference type="FunFam" id="3.40.50.1970:FF:000003">
    <property type="entry name" value="Alcohol dehydrogenase, iron-containing"/>
    <property type="match status" value="1"/>
</dbReference>
<dbReference type="SUPFAM" id="SSF56796">
    <property type="entry name" value="Dehydroquinate synthase-like"/>
    <property type="match status" value="1"/>
</dbReference>
<accession>A0A6I3RZW4</accession>
<dbReference type="InterPro" id="IPR001670">
    <property type="entry name" value="ADH_Fe/GldA"/>
</dbReference>
<dbReference type="Gene3D" id="3.40.50.1970">
    <property type="match status" value="1"/>
</dbReference>
<dbReference type="Proteomes" id="UP000462362">
    <property type="component" value="Unassembled WGS sequence"/>
</dbReference>
<dbReference type="GO" id="GO:0005829">
    <property type="term" value="C:cytosol"/>
    <property type="evidence" value="ECO:0007669"/>
    <property type="project" value="TreeGrafter"/>
</dbReference>
<evidence type="ECO:0000256" key="3">
    <source>
        <dbReference type="ARBA" id="ARBA00023002"/>
    </source>
</evidence>
<dbReference type="PANTHER" id="PTHR43633:SF1">
    <property type="entry name" value="ALCOHOL DEHYDROGENASE YQHD"/>
    <property type="match status" value="1"/>
</dbReference>
<comment type="cofactor">
    <cofactor evidence="1">
        <name>Fe cation</name>
        <dbReference type="ChEBI" id="CHEBI:24875"/>
    </cofactor>
</comment>
<dbReference type="CDD" id="cd08187">
    <property type="entry name" value="BDH"/>
    <property type="match status" value="1"/>
</dbReference>
<comment type="similarity">
    <text evidence="2">Belongs to the iron-containing alcohol dehydrogenase family.</text>
</comment>
<evidence type="ECO:0000256" key="1">
    <source>
        <dbReference type="ARBA" id="ARBA00001962"/>
    </source>
</evidence>
<dbReference type="GO" id="GO:0008106">
    <property type="term" value="F:alcohol dehydrogenase (NADP+) activity"/>
    <property type="evidence" value="ECO:0007669"/>
    <property type="project" value="TreeGrafter"/>
</dbReference>
<dbReference type="Gene3D" id="1.20.1090.10">
    <property type="entry name" value="Dehydroquinate synthase-like - alpha domain"/>
    <property type="match status" value="1"/>
</dbReference>
<dbReference type="PANTHER" id="PTHR43633">
    <property type="entry name" value="ALCOHOL DEHYDROGENASE YQHD"/>
    <property type="match status" value="1"/>
</dbReference>
<evidence type="ECO:0000259" key="4">
    <source>
        <dbReference type="Pfam" id="PF00465"/>
    </source>
</evidence>
<dbReference type="RefSeq" id="WP_155165605.1">
    <property type="nucleotide sequence ID" value="NZ_JAXXAX010000003.1"/>
</dbReference>
<dbReference type="AlphaFoldDB" id="A0A6I3RZW4"/>
<dbReference type="InterPro" id="IPR044731">
    <property type="entry name" value="BDH-like"/>
</dbReference>
<evidence type="ECO:0000313" key="7">
    <source>
        <dbReference type="Proteomes" id="UP000462362"/>
    </source>
</evidence>
<evidence type="ECO:0000256" key="2">
    <source>
        <dbReference type="ARBA" id="ARBA00007358"/>
    </source>
</evidence>
<evidence type="ECO:0000313" key="6">
    <source>
        <dbReference type="EMBL" id="MTU42942.1"/>
    </source>
</evidence>
<sequence length="389" mass="42746">MNNFEYSNPTRLVFGKGEESRIGELMRARVPAMSPVLVVYGGGSAKASGLLERISESLKTADLVPIELGGVTPNPQLSFVQKGILLAREHRVRAILAVGGGSVIDASKAIAIGVPYVGDVWDFFTEKITPTEALPVAAVLTLPAAGSEQSIRIVISNGDRKLGAGSPLVRPFVSVIDPELFFTLPEKQIRAGVVDMMSHIMERYFTQTKNTDFVDSQAESAMKTIMKNGLKLKKNPKDYDAWCQIGLAGSFAHNGYYGLGQVEDWASHGMEHELSAWDTTITHGEGLAVVVPAWMKYVWHANPKRFVQFARNVMGVKGEGTDEEIIRKGIKAFRRFLKKMGAPKNLKELGAEKADLKELAKKAVEIPGKLGNFLPLYEKDIVKIYKLMR</sequence>
<organism evidence="6 7">
    <name type="scientific">Parasutterella excrementihominis</name>
    <dbReference type="NCBI Taxonomy" id="487175"/>
    <lineage>
        <taxon>Bacteria</taxon>
        <taxon>Pseudomonadati</taxon>
        <taxon>Pseudomonadota</taxon>
        <taxon>Betaproteobacteria</taxon>
        <taxon>Burkholderiales</taxon>
        <taxon>Sutterellaceae</taxon>
        <taxon>Parasutterella</taxon>
    </lineage>
</organism>
<dbReference type="GO" id="GO:1990362">
    <property type="term" value="F:butanol dehydrogenase (NAD+) activity"/>
    <property type="evidence" value="ECO:0007669"/>
    <property type="project" value="InterPro"/>
</dbReference>
<gene>
    <name evidence="6" type="ORF">GMD42_04775</name>
</gene>
<keyword evidence="3" id="KW-0560">Oxidoreductase</keyword>
<feature type="domain" description="Alcohol dehydrogenase iron-type/glycerol dehydrogenase GldA" evidence="4">
    <location>
        <begin position="9"/>
        <end position="178"/>
    </location>
</feature>
<dbReference type="EMBL" id="WNCL01000010">
    <property type="protein sequence ID" value="MTU42942.1"/>
    <property type="molecule type" value="Genomic_DNA"/>
</dbReference>
<dbReference type="Pfam" id="PF25137">
    <property type="entry name" value="ADH_Fe_C"/>
    <property type="match status" value="1"/>
</dbReference>
<proteinExistence type="inferred from homology"/>
<protein>
    <submittedName>
        <fullName evidence="6">Iron-containing alcohol dehydrogenase</fullName>
    </submittedName>
</protein>
<feature type="domain" description="Fe-containing alcohol dehydrogenase-like C-terminal" evidence="5">
    <location>
        <begin position="191"/>
        <end position="386"/>
    </location>
</feature>
<comment type="caution">
    <text evidence="6">The sequence shown here is derived from an EMBL/GenBank/DDBJ whole genome shotgun (WGS) entry which is preliminary data.</text>
</comment>
<reference evidence="6 7" key="1">
    <citation type="journal article" date="2019" name="Nat. Med.">
        <title>A library of human gut bacterial isolates paired with longitudinal multiomics data enables mechanistic microbiome research.</title>
        <authorList>
            <person name="Poyet M."/>
            <person name="Groussin M."/>
            <person name="Gibbons S.M."/>
            <person name="Avila-Pacheco J."/>
            <person name="Jiang X."/>
            <person name="Kearney S.M."/>
            <person name="Perrotta A.R."/>
            <person name="Berdy B."/>
            <person name="Zhao S."/>
            <person name="Lieberman T.D."/>
            <person name="Swanson P.K."/>
            <person name="Smith M."/>
            <person name="Roesemann S."/>
            <person name="Alexander J.E."/>
            <person name="Rich S.A."/>
            <person name="Livny J."/>
            <person name="Vlamakis H."/>
            <person name="Clish C."/>
            <person name="Bullock K."/>
            <person name="Deik A."/>
            <person name="Scott J."/>
            <person name="Pierce K.A."/>
            <person name="Xavier R.J."/>
            <person name="Alm E.J."/>
        </authorList>
    </citation>
    <scope>NUCLEOTIDE SEQUENCE [LARGE SCALE GENOMIC DNA]</scope>
    <source>
        <strain evidence="6 7">BIOML-A2</strain>
    </source>
</reference>
<name>A0A6I3RZW4_9BURK</name>
<dbReference type="Pfam" id="PF00465">
    <property type="entry name" value="Fe-ADH"/>
    <property type="match status" value="1"/>
</dbReference>
<dbReference type="GO" id="GO:1990002">
    <property type="term" value="F:methylglyoxal reductase (NADPH) (acetol producing) activity"/>
    <property type="evidence" value="ECO:0007669"/>
    <property type="project" value="TreeGrafter"/>
</dbReference>